<evidence type="ECO:0000256" key="1">
    <source>
        <dbReference type="ARBA" id="ARBA00001968"/>
    </source>
</evidence>
<evidence type="ECO:0000256" key="2">
    <source>
        <dbReference type="ARBA" id="ARBA00004123"/>
    </source>
</evidence>
<evidence type="ECO:0000256" key="4">
    <source>
        <dbReference type="ARBA" id="ARBA00022722"/>
    </source>
</evidence>
<organism evidence="9 10">
    <name type="scientific">Aquatica leii</name>
    <dbReference type="NCBI Taxonomy" id="1421715"/>
    <lineage>
        <taxon>Eukaryota</taxon>
        <taxon>Metazoa</taxon>
        <taxon>Ecdysozoa</taxon>
        <taxon>Arthropoda</taxon>
        <taxon>Hexapoda</taxon>
        <taxon>Insecta</taxon>
        <taxon>Pterygota</taxon>
        <taxon>Neoptera</taxon>
        <taxon>Endopterygota</taxon>
        <taxon>Coleoptera</taxon>
        <taxon>Polyphaga</taxon>
        <taxon>Elateriformia</taxon>
        <taxon>Elateroidea</taxon>
        <taxon>Lampyridae</taxon>
        <taxon>Luciolinae</taxon>
        <taxon>Aquatica</taxon>
    </lineage>
</organism>
<keyword evidence="7" id="KW-0539">Nucleus</keyword>
<reference evidence="10" key="1">
    <citation type="submission" date="2023-01" db="EMBL/GenBank/DDBJ databases">
        <title>Key to firefly adult light organ development and bioluminescence: homeobox transcription factors regulate luciferase expression and transportation to peroxisome.</title>
        <authorList>
            <person name="Fu X."/>
        </authorList>
    </citation>
    <scope>NUCLEOTIDE SEQUENCE [LARGE SCALE GENOMIC DNA]</scope>
</reference>
<comment type="cofactor">
    <cofactor evidence="1">
        <name>a divalent metal cation</name>
        <dbReference type="ChEBI" id="CHEBI:60240"/>
    </cofactor>
</comment>
<keyword evidence="5" id="KW-0479">Metal-binding</keyword>
<keyword evidence="6" id="KW-0378">Hydrolase</keyword>
<gene>
    <name evidence="9" type="ORF">RN001_005480</name>
</gene>
<accession>A0AAN7PH13</accession>
<evidence type="ECO:0000313" key="10">
    <source>
        <dbReference type="Proteomes" id="UP001353858"/>
    </source>
</evidence>
<evidence type="ECO:0000256" key="7">
    <source>
        <dbReference type="ARBA" id="ARBA00023242"/>
    </source>
</evidence>
<sequence>MQQFEAQHGFPGVLGAIDGTHIPITAPSKDQAAYCNRHQHHSIILQAICDANYKFIDVFAGYAGSVHDARVFYNSPIAKIIQETPWVLFPNSDCHILGDSAYKCTTYVLTPYRDNGHLTQKQKNYNYRLSATRVCIEQCFALLKCRFRILKHVNVYNTIFIPKIILAYCVLHNICMTRKDSIEINEVHINDDTEYRNLENDKNGNTKRNFICDKLT</sequence>
<dbReference type="EMBL" id="JARPUR010000002">
    <property type="protein sequence ID" value="KAK4882161.1"/>
    <property type="molecule type" value="Genomic_DNA"/>
</dbReference>
<dbReference type="GO" id="GO:0046872">
    <property type="term" value="F:metal ion binding"/>
    <property type="evidence" value="ECO:0007669"/>
    <property type="project" value="UniProtKB-KW"/>
</dbReference>
<dbReference type="Proteomes" id="UP001353858">
    <property type="component" value="Unassembled WGS sequence"/>
</dbReference>
<name>A0AAN7PH13_9COLE</name>
<evidence type="ECO:0000313" key="9">
    <source>
        <dbReference type="EMBL" id="KAK4882161.1"/>
    </source>
</evidence>
<dbReference type="GO" id="GO:0005634">
    <property type="term" value="C:nucleus"/>
    <property type="evidence" value="ECO:0007669"/>
    <property type="project" value="UniProtKB-SubCell"/>
</dbReference>
<evidence type="ECO:0000256" key="5">
    <source>
        <dbReference type="ARBA" id="ARBA00022723"/>
    </source>
</evidence>
<dbReference type="Pfam" id="PF13359">
    <property type="entry name" value="DDE_Tnp_4"/>
    <property type="match status" value="1"/>
</dbReference>
<comment type="similarity">
    <text evidence="3">Belongs to the HARBI1 family.</text>
</comment>
<feature type="domain" description="DDE Tnp4" evidence="8">
    <location>
        <begin position="17"/>
        <end position="173"/>
    </location>
</feature>
<dbReference type="GO" id="GO:0016787">
    <property type="term" value="F:hydrolase activity"/>
    <property type="evidence" value="ECO:0007669"/>
    <property type="project" value="UniProtKB-KW"/>
</dbReference>
<proteinExistence type="inferred from homology"/>
<keyword evidence="4" id="KW-0540">Nuclease</keyword>
<comment type="caution">
    <text evidence="9">The sequence shown here is derived from an EMBL/GenBank/DDBJ whole genome shotgun (WGS) entry which is preliminary data.</text>
</comment>
<dbReference type="PANTHER" id="PTHR22930:SF85">
    <property type="entry name" value="GH03217P-RELATED"/>
    <property type="match status" value="1"/>
</dbReference>
<dbReference type="GO" id="GO:0004518">
    <property type="term" value="F:nuclease activity"/>
    <property type="evidence" value="ECO:0007669"/>
    <property type="project" value="UniProtKB-KW"/>
</dbReference>
<comment type="subcellular location">
    <subcellularLocation>
        <location evidence="2">Nucleus</location>
    </subcellularLocation>
</comment>
<keyword evidence="10" id="KW-1185">Reference proteome</keyword>
<evidence type="ECO:0000256" key="6">
    <source>
        <dbReference type="ARBA" id="ARBA00022801"/>
    </source>
</evidence>
<evidence type="ECO:0000259" key="8">
    <source>
        <dbReference type="Pfam" id="PF13359"/>
    </source>
</evidence>
<dbReference type="PANTHER" id="PTHR22930">
    <property type="match status" value="1"/>
</dbReference>
<protein>
    <recommendedName>
        <fullName evidence="8">DDE Tnp4 domain-containing protein</fullName>
    </recommendedName>
</protein>
<evidence type="ECO:0000256" key="3">
    <source>
        <dbReference type="ARBA" id="ARBA00006958"/>
    </source>
</evidence>
<dbReference type="InterPro" id="IPR045249">
    <property type="entry name" value="HARBI1-like"/>
</dbReference>
<dbReference type="InterPro" id="IPR027806">
    <property type="entry name" value="HARBI1_dom"/>
</dbReference>
<dbReference type="AlphaFoldDB" id="A0AAN7PH13"/>